<keyword evidence="1" id="KW-0472">Membrane</keyword>
<name>A0A1I4RHF7_9PROT</name>
<evidence type="ECO:0000313" key="3">
    <source>
        <dbReference type="Proteomes" id="UP000199561"/>
    </source>
</evidence>
<feature type="transmembrane region" description="Helical" evidence="1">
    <location>
        <begin position="16"/>
        <end position="38"/>
    </location>
</feature>
<dbReference type="Proteomes" id="UP000199561">
    <property type="component" value="Unassembled WGS sequence"/>
</dbReference>
<reference evidence="2 3" key="1">
    <citation type="submission" date="2016-10" db="EMBL/GenBank/DDBJ databases">
        <authorList>
            <person name="de Groot N.N."/>
        </authorList>
    </citation>
    <scope>NUCLEOTIDE SEQUENCE [LARGE SCALE GENOMIC DNA]</scope>
    <source>
        <strain evidence="2 3">Nm146</strain>
    </source>
</reference>
<dbReference type="AlphaFoldDB" id="A0A1I4RHF7"/>
<sequence length="42" mass="4386">MSSLDKSNDSETLRNFAVNIAVIFGVLAGLIMASMYFASSGG</sequence>
<protein>
    <submittedName>
        <fullName evidence="2">Uncharacterized protein</fullName>
    </submittedName>
</protein>
<accession>A0A1I4RHF7</accession>
<dbReference type="EMBL" id="FOUF01000019">
    <property type="protein sequence ID" value="SFM51655.1"/>
    <property type="molecule type" value="Genomic_DNA"/>
</dbReference>
<dbReference type="RefSeq" id="WP_258192041.1">
    <property type="nucleotide sequence ID" value="NZ_CAJNAP010000009.1"/>
</dbReference>
<proteinExistence type="predicted"/>
<gene>
    <name evidence="2" type="ORF">SAMN05421880_11931</name>
</gene>
<keyword evidence="1" id="KW-1133">Transmembrane helix</keyword>
<keyword evidence="1" id="KW-0812">Transmembrane</keyword>
<evidence type="ECO:0000313" key="2">
    <source>
        <dbReference type="EMBL" id="SFM51655.1"/>
    </source>
</evidence>
<organism evidence="2 3">
    <name type="scientific">Nitrosomonas nitrosa</name>
    <dbReference type="NCBI Taxonomy" id="52442"/>
    <lineage>
        <taxon>Bacteria</taxon>
        <taxon>Pseudomonadati</taxon>
        <taxon>Pseudomonadota</taxon>
        <taxon>Betaproteobacteria</taxon>
        <taxon>Nitrosomonadales</taxon>
        <taxon>Nitrosomonadaceae</taxon>
        <taxon>Nitrosomonas</taxon>
    </lineage>
</organism>
<evidence type="ECO:0000256" key="1">
    <source>
        <dbReference type="SAM" id="Phobius"/>
    </source>
</evidence>
<keyword evidence="3" id="KW-1185">Reference proteome</keyword>